<gene>
    <name evidence="1" type="ORF">CFter6_2338</name>
</gene>
<evidence type="ECO:0000313" key="1">
    <source>
        <dbReference type="EMBL" id="AMO95017.1"/>
    </source>
</evidence>
<organism evidence="1">
    <name type="scientific">Collimonas fungivorans</name>
    <dbReference type="NCBI Taxonomy" id="158899"/>
    <lineage>
        <taxon>Bacteria</taxon>
        <taxon>Pseudomonadati</taxon>
        <taxon>Pseudomonadota</taxon>
        <taxon>Betaproteobacteria</taxon>
        <taxon>Burkholderiales</taxon>
        <taxon>Oxalobacteraceae</taxon>
        <taxon>Collimonas</taxon>
    </lineage>
</organism>
<sequence length="41" mass="4472">MSGAAECFFDSYAAQTSKPIWPAPPVARIVLFLVVKANVIY</sequence>
<dbReference type="EMBL" id="CP013232">
    <property type="protein sequence ID" value="AMO95017.1"/>
    <property type="molecule type" value="Genomic_DNA"/>
</dbReference>
<evidence type="ECO:0000313" key="2">
    <source>
        <dbReference type="Proteomes" id="UP000072421"/>
    </source>
</evidence>
<dbReference type="PATRIC" id="fig|158899.10.peg.2334"/>
<reference evidence="1 2" key="1">
    <citation type="submission" date="2015-11" db="EMBL/GenBank/DDBJ databases">
        <title>Exploring the genomic traits of fungus-feeding bacterial genus Collimonas.</title>
        <authorList>
            <person name="Song C."/>
            <person name="Schmidt R."/>
            <person name="de Jager V."/>
            <person name="Krzyzanowska D."/>
            <person name="Jongedijk E."/>
            <person name="Cankar K."/>
            <person name="Beekwilder J."/>
            <person name="van Veen A."/>
            <person name="de Boer W."/>
            <person name="van Veen J.A."/>
            <person name="Garbeva P."/>
        </authorList>
    </citation>
    <scope>NUCLEOTIDE SEQUENCE [LARGE SCALE GENOMIC DNA]</scope>
    <source>
        <strain evidence="1 2">Ter6</strain>
    </source>
</reference>
<dbReference type="AlphaFoldDB" id="A0A127PBA2"/>
<protein>
    <submittedName>
        <fullName evidence="1">Uncharacterized protein</fullName>
    </submittedName>
</protein>
<name>A0A127PBA2_9BURK</name>
<dbReference type="Proteomes" id="UP000072421">
    <property type="component" value="Chromosome"/>
</dbReference>
<proteinExistence type="predicted"/>
<accession>A0A127PBA2</accession>